<feature type="transmembrane region" description="Helical" evidence="7">
    <location>
        <begin position="172"/>
        <end position="200"/>
    </location>
</feature>
<evidence type="ECO:0000256" key="2">
    <source>
        <dbReference type="ARBA" id="ARBA00022692"/>
    </source>
</evidence>
<comment type="subcellular location">
    <subcellularLocation>
        <location evidence="1">Membrane</location>
        <topology evidence="1">Multi-pass membrane protein</topology>
    </subcellularLocation>
</comment>
<feature type="transmembrane region" description="Helical" evidence="7">
    <location>
        <begin position="131"/>
        <end position="152"/>
    </location>
</feature>
<feature type="compositionally biased region" description="Polar residues" evidence="6">
    <location>
        <begin position="278"/>
        <end position="317"/>
    </location>
</feature>
<evidence type="ECO:0000259" key="8">
    <source>
        <dbReference type="Pfam" id="PF20684"/>
    </source>
</evidence>
<dbReference type="PANTHER" id="PTHR33048:SF166">
    <property type="entry name" value="PTH11-LIKE INTEGRAL MEMBRANE PROTEIN"/>
    <property type="match status" value="1"/>
</dbReference>
<feature type="transmembrane region" description="Helical" evidence="7">
    <location>
        <begin position="12"/>
        <end position="31"/>
    </location>
</feature>
<dbReference type="Pfam" id="PF20684">
    <property type="entry name" value="Fung_rhodopsin"/>
    <property type="match status" value="1"/>
</dbReference>
<organism evidence="9 10">
    <name type="scientific">Cordyceps fumosorosea (strain ARSEF 2679)</name>
    <name type="common">Isaria fumosorosea</name>
    <dbReference type="NCBI Taxonomy" id="1081104"/>
    <lineage>
        <taxon>Eukaryota</taxon>
        <taxon>Fungi</taxon>
        <taxon>Dikarya</taxon>
        <taxon>Ascomycota</taxon>
        <taxon>Pezizomycotina</taxon>
        <taxon>Sordariomycetes</taxon>
        <taxon>Hypocreomycetidae</taxon>
        <taxon>Hypocreales</taxon>
        <taxon>Cordycipitaceae</taxon>
        <taxon>Cordyceps</taxon>
    </lineage>
</organism>
<evidence type="ECO:0000256" key="6">
    <source>
        <dbReference type="SAM" id="MobiDB-lite"/>
    </source>
</evidence>
<feature type="region of interest" description="Disordered" evidence="6">
    <location>
        <begin position="278"/>
        <end position="342"/>
    </location>
</feature>
<name>A0A167U945_CORFA</name>
<protein>
    <recommendedName>
        <fullName evidence="8">Rhodopsin domain-containing protein</fullName>
    </recommendedName>
</protein>
<feature type="domain" description="Rhodopsin" evidence="8">
    <location>
        <begin position="28"/>
        <end position="247"/>
    </location>
</feature>
<keyword evidence="4 7" id="KW-0472">Membrane</keyword>
<keyword evidence="3 7" id="KW-1133">Transmembrane helix</keyword>
<gene>
    <name evidence="9" type="ORF">ISF_05428</name>
</gene>
<evidence type="ECO:0000256" key="1">
    <source>
        <dbReference type="ARBA" id="ARBA00004141"/>
    </source>
</evidence>
<dbReference type="PANTHER" id="PTHR33048">
    <property type="entry name" value="PTH11-LIKE INTEGRAL MEMBRANE PROTEIN (AFU_ORTHOLOGUE AFUA_5G11245)"/>
    <property type="match status" value="1"/>
</dbReference>
<proteinExistence type="inferred from homology"/>
<evidence type="ECO:0000313" key="9">
    <source>
        <dbReference type="EMBL" id="OAA61349.1"/>
    </source>
</evidence>
<dbReference type="EMBL" id="AZHB01000013">
    <property type="protein sequence ID" value="OAA61349.1"/>
    <property type="molecule type" value="Genomic_DNA"/>
</dbReference>
<comment type="similarity">
    <text evidence="5">Belongs to the SAT4 family.</text>
</comment>
<dbReference type="GO" id="GO:0016020">
    <property type="term" value="C:membrane"/>
    <property type="evidence" value="ECO:0007669"/>
    <property type="project" value="UniProtKB-SubCell"/>
</dbReference>
<keyword evidence="10" id="KW-1185">Reference proteome</keyword>
<evidence type="ECO:0000256" key="3">
    <source>
        <dbReference type="ARBA" id="ARBA00022989"/>
    </source>
</evidence>
<dbReference type="InterPro" id="IPR049326">
    <property type="entry name" value="Rhodopsin_dom_fungi"/>
</dbReference>
<evidence type="ECO:0000256" key="5">
    <source>
        <dbReference type="ARBA" id="ARBA00038359"/>
    </source>
</evidence>
<dbReference type="GeneID" id="30021720"/>
<dbReference type="Proteomes" id="UP000076744">
    <property type="component" value="Unassembled WGS sequence"/>
</dbReference>
<comment type="caution">
    <text evidence="9">The sequence shown here is derived from an EMBL/GenBank/DDBJ whole genome shotgun (WGS) entry which is preliminary data.</text>
</comment>
<reference evidence="9 10" key="1">
    <citation type="journal article" date="2016" name="Genome Biol. Evol.">
        <title>Divergent and convergent evolution of fungal pathogenicity.</title>
        <authorList>
            <person name="Shang Y."/>
            <person name="Xiao G."/>
            <person name="Zheng P."/>
            <person name="Cen K."/>
            <person name="Zhan S."/>
            <person name="Wang C."/>
        </authorList>
    </citation>
    <scope>NUCLEOTIDE SEQUENCE [LARGE SCALE GENOMIC DNA]</scope>
    <source>
        <strain evidence="9 10">ARSEF 2679</strain>
    </source>
</reference>
<feature type="transmembrane region" description="Helical" evidence="7">
    <location>
        <begin position="212"/>
        <end position="231"/>
    </location>
</feature>
<dbReference type="InterPro" id="IPR052337">
    <property type="entry name" value="SAT4-like"/>
</dbReference>
<dbReference type="STRING" id="1081104.A0A167U945"/>
<evidence type="ECO:0000256" key="7">
    <source>
        <dbReference type="SAM" id="Phobius"/>
    </source>
</evidence>
<feature type="transmembrane region" description="Helical" evidence="7">
    <location>
        <begin position="251"/>
        <end position="269"/>
    </location>
</feature>
<evidence type="ECO:0000256" key="4">
    <source>
        <dbReference type="ARBA" id="ARBA00023136"/>
    </source>
</evidence>
<dbReference type="RefSeq" id="XP_018703604.1">
    <property type="nucleotide sequence ID" value="XM_018849033.1"/>
</dbReference>
<dbReference type="AlphaFoldDB" id="A0A167U945"/>
<sequence length="342" mass="38607">MAEKSEGKNTELAVQWALTGLSVIIMLVRLIMRWNRLRKFEMGDYLTLAAIFALLARSSVETVPLVYGTNQVPPKARAKHHFTPEEISHRELGAKMTMVNRALYTVYIWLQKCVVMSIIQHLLKGLKLYSILTVYWATMGVTFVASLVMGFVECHPFDKYWVVIPDPGTCAAGSLQLIVFSILEMFTDLMLMVLPVRYLIKIQRPLMAKLRLIALFLVGTAIIAVTLTRLLMNVLKYHRSDASHHIANVELLFAAIVANSPVIYGMFNIKYGSSSQRYASGQSKPRSNTGQGGQQLDTSGSRSHSALPKQQQVWSSRKTGETDSYEELIELEGRPHPHYQYR</sequence>
<keyword evidence="2 7" id="KW-0812">Transmembrane</keyword>
<accession>A0A167U945</accession>
<evidence type="ECO:0000313" key="10">
    <source>
        <dbReference type="Proteomes" id="UP000076744"/>
    </source>
</evidence>
<dbReference type="OrthoDB" id="3903189at2759"/>